<dbReference type="Pfam" id="PF08281">
    <property type="entry name" value="Sigma70_r4_2"/>
    <property type="match status" value="1"/>
</dbReference>
<keyword evidence="4" id="KW-0804">Transcription</keyword>
<dbReference type="Gene3D" id="1.10.10.10">
    <property type="entry name" value="Winged helix-like DNA-binding domain superfamily/Winged helix DNA-binding domain"/>
    <property type="match status" value="1"/>
</dbReference>
<dbReference type="PANTHER" id="PTHR43133">
    <property type="entry name" value="RNA POLYMERASE ECF-TYPE SIGMA FACTO"/>
    <property type="match status" value="1"/>
</dbReference>
<gene>
    <name evidence="7" type="ORF">BIZ92_05585</name>
</gene>
<dbReference type="InterPro" id="IPR014284">
    <property type="entry name" value="RNA_pol_sigma-70_dom"/>
</dbReference>
<evidence type="ECO:0000259" key="6">
    <source>
        <dbReference type="Pfam" id="PF08281"/>
    </source>
</evidence>
<dbReference type="SUPFAM" id="SSF88946">
    <property type="entry name" value="Sigma2 domain of RNA polymerase sigma factors"/>
    <property type="match status" value="1"/>
</dbReference>
<name>A0A1R1JYF7_ALCXX</name>
<evidence type="ECO:0000259" key="5">
    <source>
        <dbReference type="Pfam" id="PF04542"/>
    </source>
</evidence>
<dbReference type="AlphaFoldDB" id="A0A1R1JYF7"/>
<dbReference type="Pfam" id="PF04542">
    <property type="entry name" value="Sigma70_r2"/>
    <property type="match status" value="1"/>
</dbReference>
<dbReference type="SUPFAM" id="SSF88659">
    <property type="entry name" value="Sigma3 and sigma4 domains of RNA polymerase sigma factors"/>
    <property type="match status" value="1"/>
</dbReference>
<comment type="similarity">
    <text evidence="1">Belongs to the sigma-70 factor family. ECF subfamily.</text>
</comment>
<dbReference type="OrthoDB" id="8536462at2"/>
<comment type="caution">
    <text evidence="7">The sequence shown here is derived from an EMBL/GenBank/DDBJ whole genome shotgun (WGS) entry which is preliminary data.</text>
</comment>
<keyword evidence="2" id="KW-0805">Transcription regulation</keyword>
<reference evidence="7 8" key="1">
    <citation type="submission" date="2016-09" db="EMBL/GenBank/DDBJ databases">
        <title>Phylogenomics of Achromobacter.</title>
        <authorList>
            <person name="Jeukens J."/>
            <person name="Freschi L."/>
            <person name="Vincent A.T."/>
            <person name="Emond-Rheault J.-G."/>
            <person name="Kukavica-Ibrulj I."/>
            <person name="Charette S.J."/>
            <person name="Levesque R.C."/>
        </authorList>
    </citation>
    <scope>NUCLEOTIDE SEQUENCE [LARGE SCALE GENOMIC DNA]</scope>
    <source>
        <strain evidence="7 8">AUS488</strain>
    </source>
</reference>
<organism evidence="7 8">
    <name type="scientific">Alcaligenes xylosoxydans xylosoxydans</name>
    <name type="common">Achromobacter xylosoxidans</name>
    <dbReference type="NCBI Taxonomy" id="85698"/>
    <lineage>
        <taxon>Bacteria</taxon>
        <taxon>Pseudomonadati</taxon>
        <taxon>Pseudomonadota</taxon>
        <taxon>Betaproteobacteria</taxon>
        <taxon>Burkholderiales</taxon>
        <taxon>Alcaligenaceae</taxon>
        <taxon>Achromobacter</taxon>
    </lineage>
</organism>
<dbReference type="GO" id="GO:0006352">
    <property type="term" value="P:DNA-templated transcription initiation"/>
    <property type="evidence" value="ECO:0007669"/>
    <property type="project" value="InterPro"/>
</dbReference>
<feature type="domain" description="RNA polymerase sigma factor 70 region 4 type 2" evidence="6">
    <location>
        <begin position="112"/>
        <end position="164"/>
    </location>
</feature>
<evidence type="ECO:0000313" key="8">
    <source>
        <dbReference type="Proteomes" id="UP000187251"/>
    </source>
</evidence>
<dbReference type="InterPro" id="IPR039425">
    <property type="entry name" value="RNA_pol_sigma-70-like"/>
</dbReference>
<evidence type="ECO:0000256" key="3">
    <source>
        <dbReference type="ARBA" id="ARBA00023082"/>
    </source>
</evidence>
<dbReference type="Gene3D" id="1.10.1740.10">
    <property type="match status" value="1"/>
</dbReference>
<dbReference type="InterPro" id="IPR013324">
    <property type="entry name" value="RNA_pol_sigma_r3/r4-like"/>
</dbReference>
<dbReference type="InterPro" id="IPR013249">
    <property type="entry name" value="RNA_pol_sigma70_r4_t2"/>
</dbReference>
<proteinExistence type="inferred from homology"/>
<dbReference type="GO" id="GO:0016987">
    <property type="term" value="F:sigma factor activity"/>
    <property type="evidence" value="ECO:0007669"/>
    <property type="project" value="UniProtKB-KW"/>
</dbReference>
<sequence>MDTSDYAIPPSVETLYGDHHSWLQAWLRRRLGNAADAADLAQDAFVRLLTTPRRFGSLPEARVYLRTMAGGLCVDLWRRRRIEQAWLDTLAAQPEALAPSAEHQAIVLEALQEIDRLLRSLPVKAAHAFVMASGCGMSEKEVAAELGVSTRMVRKYIAQAMLHCLKTL</sequence>
<evidence type="ECO:0000256" key="2">
    <source>
        <dbReference type="ARBA" id="ARBA00023015"/>
    </source>
</evidence>
<dbReference type="InterPro" id="IPR013325">
    <property type="entry name" value="RNA_pol_sigma_r2"/>
</dbReference>
<dbReference type="NCBIfam" id="TIGR02937">
    <property type="entry name" value="sigma70-ECF"/>
    <property type="match status" value="1"/>
</dbReference>
<accession>A0A1R1JYF7</accession>
<dbReference type="PANTHER" id="PTHR43133:SF63">
    <property type="entry name" value="RNA POLYMERASE SIGMA FACTOR FECI-RELATED"/>
    <property type="match status" value="1"/>
</dbReference>
<protein>
    <submittedName>
        <fullName evidence="7">RNA polymerase subunit sigma</fullName>
    </submittedName>
</protein>
<evidence type="ECO:0000313" key="7">
    <source>
        <dbReference type="EMBL" id="OMG92184.1"/>
    </source>
</evidence>
<feature type="domain" description="RNA polymerase sigma-70 region 2" evidence="5">
    <location>
        <begin position="15"/>
        <end position="81"/>
    </location>
</feature>
<dbReference type="Proteomes" id="UP000187251">
    <property type="component" value="Unassembled WGS sequence"/>
</dbReference>
<keyword evidence="3" id="KW-0731">Sigma factor</keyword>
<evidence type="ECO:0000256" key="4">
    <source>
        <dbReference type="ARBA" id="ARBA00023163"/>
    </source>
</evidence>
<dbReference type="EMBL" id="MJMN01000002">
    <property type="protein sequence ID" value="OMG92184.1"/>
    <property type="molecule type" value="Genomic_DNA"/>
</dbReference>
<dbReference type="RefSeq" id="WP_076408892.1">
    <property type="nucleotide sequence ID" value="NZ_AP028040.1"/>
</dbReference>
<dbReference type="InterPro" id="IPR007627">
    <property type="entry name" value="RNA_pol_sigma70_r2"/>
</dbReference>
<evidence type="ECO:0000256" key="1">
    <source>
        <dbReference type="ARBA" id="ARBA00010641"/>
    </source>
</evidence>
<dbReference type="GO" id="GO:0003677">
    <property type="term" value="F:DNA binding"/>
    <property type="evidence" value="ECO:0007669"/>
    <property type="project" value="InterPro"/>
</dbReference>
<dbReference type="InterPro" id="IPR036388">
    <property type="entry name" value="WH-like_DNA-bd_sf"/>
</dbReference>